<dbReference type="GO" id="GO:0000160">
    <property type="term" value="P:phosphorelay signal transduction system"/>
    <property type="evidence" value="ECO:0007669"/>
    <property type="project" value="InterPro"/>
</dbReference>
<dbReference type="SUPFAM" id="SSF46894">
    <property type="entry name" value="C-terminal effector domain of the bipartite response regulators"/>
    <property type="match status" value="1"/>
</dbReference>
<evidence type="ECO:0000256" key="2">
    <source>
        <dbReference type="PROSITE-ProRule" id="PRU01091"/>
    </source>
</evidence>
<evidence type="ECO:0000259" key="3">
    <source>
        <dbReference type="PROSITE" id="PS51755"/>
    </source>
</evidence>
<feature type="DNA-binding region" description="OmpR/PhoB-type" evidence="2">
    <location>
        <begin position="1"/>
        <end position="83"/>
    </location>
</feature>
<dbReference type="Pfam" id="PF13401">
    <property type="entry name" value="AAA_22"/>
    <property type="match status" value="1"/>
</dbReference>
<evidence type="ECO:0000313" key="4">
    <source>
        <dbReference type="EMBL" id="BAL77489.1"/>
    </source>
</evidence>
<keyword evidence="5" id="KW-1185">Reference proteome</keyword>
<dbReference type="InterPro" id="IPR001867">
    <property type="entry name" value="OmpR/PhoB-type_DNA-bd"/>
</dbReference>
<accession>A0AAI8MFG3</accession>
<dbReference type="InterPro" id="IPR036388">
    <property type="entry name" value="WH-like_DNA-bd_sf"/>
</dbReference>
<evidence type="ECO:0000256" key="1">
    <source>
        <dbReference type="ARBA" id="ARBA00023125"/>
    </source>
</evidence>
<protein>
    <submittedName>
        <fullName evidence="4">Transcriptional regulatory protein</fullName>
    </submittedName>
</protein>
<name>A0AAI8MFG3_9BRAD</name>
<dbReference type="AlphaFoldDB" id="A0AAI8MFG3"/>
<evidence type="ECO:0000313" key="5">
    <source>
        <dbReference type="Proteomes" id="UP000007886"/>
    </source>
</evidence>
<dbReference type="GO" id="GO:0006355">
    <property type="term" value="P:regulation of DNA-templated transcription"/>
    <property type="evidence" value="ECO:0007669"/>
    <property type="project" value="InterPro"/>
</dbReference>
<reference evidence="4 5" key="1">
    <citation type="journal article" date="2012" name="Microbes Environ.">
        <title>Complete genome sequence of Bradyrhizobium sp. S23321: insights into symbiosis evolution in soil oligotrophs.</title>
        <authorList>
            <person name="Okubo T."/>
            <person name="Tsukui T."/>
            <person name="Maita H."/>
            <person name="Okamoto S."/>
            <person name="Oshima K."/>
            <person name="Fujisawa T."/>
            <person name="Saito A."/>
            <person name="Futamata H."/>
            <person name="Hattori R."/>
            <person name="Shimomura Y."/>
            <person name="Haruta S."/>
            <person name="Morimoto S."/>
            <person name="Wang Y."/>
            <person name="Sakai Y."/>
            <person name="Hattori M."/>
            <person name="Aizawa S."/>
            <person name="Nagashima K.V.P."/>
            <person name="Masuda S."/>
            <person name="Hattori T."/>
            <person name="Yamashita A."/>
            <person name="Bao Z."/>
            <person name="Hayatsu M."/>
            <person name="Kajiya-Kanegae H."/>
            <person name="Yoshinaga I."/>
            <person name="Sakamoto K."/>
            <person name="Toyota K."/>
            <person name="Nakao M."/>
            <person name="Kohara M."/>
            <person name="Anda M."/>
            <person name="Niwa R."/>
            <person name="Jung-Hwan P."/>
            <person name="Sameshima-Saito R."/>
            <person name="Tokuda S."/>
            <person name="Yamamoto S."/>
            <person name="Yamamoto S."/>
            <person name="Yokoyama T."/>
            <person name="Akutsu T."/>
            <person name="Nakamura Y."/>
            <person name="Nakahira-Yanaka Y."/>
            <person name="Takada Hoshino Y."/>
            <person name="Hirakawa H."/>
            <person name="Mitsui H."/>
            <person name="Terasawa K."/>
            <person name="Itakura M."/>
            <person name="Sato S."/>
            <person name="Ikeda-Ohtsubo W."/>
            <person name="Sakakura N."/>
            <person name="Kaminuma E."/>
            <person name="Minamisawa K."/>
        </authorList>
    </citation>
    <scope>NUCLEOTIDE SEQUENCE [LARGE SCALE GENOMIC DNA]</scope>
    <source>
        <strain evidence="4 5">S23321</strain>
    </source>
</reference>
<dbReference type="Pfam" id="PF25872">
    <property type="entry name" value="HTH_77"/>
    <property type="match status" value="1"/>
</dbReference>
<dbReference type="GO" id="GO:0016887">
    <property type="term" value="F:ATP hydrolysis activity"/>
    <property type="evidence" value="ECO:0007669"/>
    <property type="project" value="InterPro"/>
</dbReference>
<proteinExistence type="predicted"/>
<dbReference type="CDD" id="cd00383">
    <property type="entry name" value="trans_reg_C"/>
    <property type="match status" value="1"/>
</dbReference>
<dbReference type="SMART" id="SM00862">
    <property type="entry name" value="Trans_reg_C"/>
    <property type="match status" value="1"/>
</dbReference>
<organism evidence="4 5">
    <name type="scientific">Bradyrhizobium cosmicum</name>
    <dbReference type="NCBI Taxonomy" id="1404864"/>
    <lineage>
        <taxon>Bacteria</taxon>
        <taxon>Pseudomonadati</taxon>
        <taxon>Pseudomonadota</taxon>
        <taxon>Alphaproteobacteria</taxon>
        <taxon>Hyphomicrobiales</taxon>
        <taxon>Nitrobacteraceae</taxon>
        <taxon>Bradyrhizobium</taxon>
    </lineage>
</organism>
<dbReference type="PRINTS" id="PR00364">
    <property type="entry name" value="DISEASERSIST"/>
</dbReference>
<dbReference type="Gene3D" id="1.10.10.10">
    <property type="entry name" value="Winged helix-like DNA-binding domain superfamily/Winged helix DNA-binding domain"/>
    <property type="match status" value="1"/>
</dbReference>
<keyword evidence="1 2" id="KW-0238">DNA-binding</keyword>
<dbReference type="PANTHER" id="PTHR47691:SF3">
    <property type="entry name" value="HTH-TYPE TRANSCRIPTIONAL REGULATOR RV0890C-RELATED"/>
    <property type="match status" value="1"/>
</dbReference>
<dbReference type="InterPro" id="IPR058852">
    <property type="entry name" value="HTH_77"/>
</dbReference>
<dbReference type="SUPFAM" id="SSF52540">
    <property type="entry name" value="P-loop containing nucleoside triphosphate hydrolases"/>
    <property type="match status" value="1"/>
</dbReference>
<dbReference type="KEGG" id="brs:S23_42940"/>
<feature type="domain" description="OmpR/PhoB-type" evidence="3">
    <location>
        <begin position="1"/>
        <end position="83"/>
    </location>
</feature>
<dbReference type="PROSITE" id="PS51755">
    <property type="entry name" value="OMPR_PHOB"/>
    <property type="match status" value="1"/>
</dbReference>
<sequence length="935" mass="101404">MLLRGQAPVRVGARALDLLQMLLERQGELVSKADLIRFAWPDTFVHESNLKVNIAALRRSLPQDKADLPYIITVPGRGYRFAAPVRFETASASSVAPSHGGGGLEQQLQGSHLLIGREDDVGEVTRRVCDRGFVTIVGPAGVGKTSLAVAAARELTERFNDGVCFVDLAAINDAQLVCAAIASALGSAAGVIDLLVGIVDAVRSKNMLLILDNCEHVLTTSALVAEHMHLAVPEIGIIATSREPFRSKTENVYRLAPLRCPSDEVGLDGRQAMAFPAVELFVTRAQEAAGYGLSDSDVSVIVDICRRLDGIPLAIELAAPRLKSCDPASLLRHLKDSFDLLNYGPRTAPLRHQALQATLDWSYRLLSEAEASLLRHLSVFAGLFTTEDVLGITSDIVASPGETAACLDNLASKSLVSQTLSGGKAAYRLLDTTKTYAAERLRAEGEHRRACESHAVYMLDLFERAEAEWTWLAREDWMTTYGRHANDLRNAIDWAFGADGDVETGLRLSAAAIPLWDELSSVAECRQRVRTALDAAKLTAHPDLEVRMKLATAHARSLTFAERLDPEAEGACRESVRLAELKGDADYQLRAVWGLAVLQSFAGRHRDVLASLDRFDAISERAKDSAAASSGARFRIMTQFYRGDIVGAHASLKRLARQHDSPAERTRISRFQVDPYVVIRVSLAFVGWVRGDTLEAVKAARAAVDGAAATEHLVTQSNALALASIPIAIWRGDIDTAEQHLNLLDDNLNRRNLASWAPLSHFFRAVIGHHRGSADAVEQMRVAANEILDSKFLIRAPIYLGMLAEAALERGRIELARESIAAAITHADQLDETWCQPELLRVLGCIELQRGDRARGEQALISAVQTAGASGALSFQLRAATDLANVWTESGAASAAVAMLDPICRQFAQDGTGKDVARARRLLDRLAIEASSGRA</sequence>
<dbReference type="InterPro" id="IPR016032">
    <property type="entry name" value="Sig_transdc_resp-reg_C-effctor"/>
</dbReference>
<gene>
    <name evidence="4" type="ORF">S23_42940</name>
</gene>
<dbReference type="InterPro" id="IPR027417">
    <property type="entry name" value="P-loop_NTPase"/>
</dbReference>
<dbReference type="InterPro" id="IPR049945">
    <property type="entry name" value="AAA_22"/>
</dbReference>
<dbReference type="InterPro" id="IPR003593">
    <property type="entry name" value="AAA+_ATPase"/>
</dbReference>
<dbReference type="SMART" id="SM00382">
    <property type="entry name" value="AAA"/>
    <property type="match status" value="1"/>
</dbReference>
<dbReference type="Pfam" id="PF00486">
    <property type="entry name" value="Trans_reg_C"/>
    <property type="match status" value="1"/>
</dbReference>
<dbReference type="PANTHER" id="PTHR47691">
    <property type="entry name" value="REGULATOR-RELATED"/>
    <property type="match status" value="1"/>
</dbReference>
<dbReference type="GO" id="GO:0003677">
    <property type="term" value="F:DNA binding"/>
    <property type="evidence" value="ECO:0007669"/>
    <property type="project" value="UniProtKB-UniRule"/>
</dbReference>
<dbReference type="EMBL" id="AP012279">
    <property type="protein sequence ID" value="BAL77489.1"/>
    <property type="molecule type" value="Genomic_DNA"/>
</dbReference>
<dbReference type="Proteomes" id="UP000007886">
    <property type="component" value="Chromosome"/>
</dbReference>
<dbReference type="Gene3D" id="3.40.50.300">
    <property type="entry name" value="P-loop containing nucleotide triphosphate hydrolases"/>
    <property type="match status" value="1"/>
</dbReference>